<protein>
    <submittedName>
        <fullName evidence="1">Uncharacterized protein</fullName>
    </submittedName>
</protein>
<dbReference type="RefSeq" id="WP_115549977.1">
    <property type="nucleotide sequence ID" value="NZ_QRGP01000002.1"/>
</dbReference>
<keyword evidence="2" id="KW-1185">Reference proteome</keyword>
<dbReference type="AlphaFoldDB" id="A0A371B5P3"/>
<organism evidence="1 2">
    <name type="scientific">Sphingorhabdus pulchriflava</name>
    <dbReference type="NCBI Taxonomy" id="2292257"/>
    <lineage>
        <taxon>Bacteria</taxon>
        <taxon>Pseudomonadati</taxon>
        <taxon>Pseudomonadota</taxon>
        <taxon>Alphaproteobacteria</taxon>
        <taxon>Sphingomonadales</taxon>
        <taxon>Sphingomonadaceae</taxon>
        <taxon>Sphingorhabdus</taxon>
    </lineage>
</organism>
<gene>
    <name evidence="1" type="ORF">DXH95_13175</name>
</gene>
<accession>A0A371B5P3</accession>
<evidence type="ECO:0000313" key="2">
    <source>
        <dbReference type="Proteomes" id="UP000263833"/>
    </source>
</evidence>
<reference evidence="2" key="1">
    <citation type="submission" date="2018-08" db="EMBL/GenBank/DDBJ databases">
        <authorList>
            <person name="Kim S.-J."/>
            <person name="Jung G.-Y."/>
        </authorList>
    </citation>
    <scope>NUCLEOTIDE SEQUENCE [LARGE SCALE GENOMIC DNA]</scope>
    <source>
        <strain evidence="2">GY_G</strain>
    </source>
</reference>
<evidence type="ECO:0000313" key="1">
    <source>
        <dbReference type="EMBL" id="RDV02874.1"/>
    </source>
</evidence>
<proteinExistence type="predicted"/>
<name>A0A371B5P3_9SPHN</name>
<dbReference type="Proteomes" id="UP000263833">
    <property type="component" value="Unassembled WGS sequence"/>
</dbReference>
<sequence length="147" mass="16456">MKYFLKFVLACSVVGSGPVALGQPSGVITPTEQVAKWCSQMVASKGSASFLTTMRVSSLVVEQKAMITALDSQQALINSRYGLPHSCETIDVSKVGARVETHRILLHHEKSASTWEFRFYDGNQSWEVINFWFRDEVIPKKSEVEEQ</sequence>
<dbReference type="EMBL" id="QRGP01000002">
    <property type="protein sequence ID" value="RDV02874.1"/>
    <property type="molecule type" value="Genomic_DNA"/>
</dbReference>
<comment type="caution">
    <text evidence="1">The sequence shown here is derived from an EMBL/GenBank/DDBJ whole genome shotgun (WGS) entry which is preliminary data.</text>
</comment>